<evidence type="ECO:0000256" key="4">
    <source>
        <dbReference type="ARBA" id="ARBA00022750"/>
    </source>
</evidence>
<keyword evidence="4" id="KW-0064">Aspartyl protease</keyword>
<evidence type="ECO:0000313" key="12">
    <source>
        <dbReference type="Proteomes" id="UP000184330"/>
    </source>
</evidence>
<dbReference type="GO" id="GO:0006508">
    <property type="term" value="P:proteolysis"/>
    <property type="evidence" value="ECO:0007669"/>
    <property type="project" value="UniProtKB-KW"/>
</dbReference>
<keyword evidence="3 9" id="KW-0732">Signal</keyword>
<keyword evidence="7" id="KW-1015">Disulfide bond</keyword>
<dbReference type="InterPro" id="IPR001461">
    <property type="entry name" value="Aspartic_peptidase_A1"/>
</dbReference>
<evidence type="ECO:0000256" key="3">
    <source>
        <dbReference type="ARBA" id="ARBA00022729"/>
    </source>
</evidence>
<feature type="domain" description="Peptidase A1" evidence="10">
    <location>
        <begin position="27"/>
        <end position="347"/>
    </location>
</feature>
<evidence type="ECO:0000256" key="2">
    <source>
        <dbReference type="ARBA" id="ARBA00022670"/>
    </source>
</evidence>
<dbReference type="Pfam" id="PF00026">
    <property type="entry name" value="Asp"/>
    <property type="match status" value="1"/>
</dbReference>
<keyword evidence="12" id="KW-1185">Reference proteome</keyword>
<evidence type="ECO:0000256" key="9">
    <source>
        <dbReference type="SAM" id="SignalP"/>
    </source>
</evidence>
<evidence type="ECO:0000256" key="1">
    <source>
        <dbReference type="ARBA" id="ARBA00007447"/>
    </source>
</evidence>
<dbReference type="AlphaFoldDB" id="A0A1L7XCU8"/>
<dbReference type="InterPro" id="IPR033121">
    <property type="entry name" value="PEPTIDASE_A1"/>
</dbReference>
<proteinExistence type="inferred from homology"/>
<dbReference type="PANTHER" id="PTHR47966:SF65">
    <property type="entry name" value="ASPARTIC-TYPE ENDOPEPTIDASE"/>
    <property type="match status" value="1"/>
</dbReference>
<dbReference type="EMBL" id="FJOG01000022">
    <property type="protein sequence ID" value="CZR62854.1"/>
    <property type="molecule type" value="Genomic_DNA"/>
</dbReference>
<feature type="region of interest" description="Disordered" evidence="8">
    <location>
        <begin position="383"/>
        <end position="424"/>
    </location>
</feature>
<feature type="chain" id="PRO_5009875256" description="Peptidase A1 domain-containing protein" evidence="9">
    <location>
        <begin position="21"/>
        <end position="424"/>
    </location>
</feature>
<gene>
    <name evidence="11" type="ORF">PAC_12751</name>
</gene>
<comment type="similarity">
    <text evidence="1">Belongs to the peptidase A1 family.</text>
</comment>
<dbReference type="InterPro" id="IPR033876">
    <property type="entry name" value="SAP-like"/>
</dbReference>
<dbReference type="GO" id="GO:0004190">
    <property type="term" value="F:aspartic-type endopeptidase activity"/>
    <property type="evidence" value="ECO:0007669"/>
    <property type="project" value="UniProtKB-KW"/>
</dbReference>
<dbReference type="InterPro" id="IPR021109">
    <property type="entry name" value="Peptidase_aspartic_dom_sf"/>
</dbReference>
<evidence type="ECO:0000256" key="6">
    <source>
        <dbReference type="PIRSR" id="PIRSR601461-1"/>
    </source>
</evidence>
<evidence type="ECO:0000313" key="11">
    <source>
        <dbReference type="EMBL" id="CZR62854.1"/>
    </source>
</evidence>
<dbReference type="STRING" id="576137.A0A1L7XCU8"/>
<feature type="compositionally biased region" description="Low complexity" evidence="8">
    <location>
        <begin position="383"/>
        <end position="402"/>
    </location>
</feature>
<reference evidence="11 12" key="1">
    <citation type="submission" date="2016-03" db="EMBL/GenBank/DDBJ databases">
        <authorList>
            <person name="Ploux O."/>
        </authorList>
    </citation>
    <scope>NUCLEOTIDE SEQUENCE [LARGE SCALE GENOMIC DNA]</scope>
    <source>
        <strain evidence="11 12">UAMH 11012</strain>
    </source>
</reference>
<evidence type="ECO:0000256" key="5">
    <source>
        <dbReference type="ARBA" id="ARBA00022801"/>
    </source>
</evidence>
<dbReference type="PRINTS" id="PR00792">
    <property type="entry name" value="PEPSIN"/>
</dbReference>
<protein>
    <recommendedName>
        <fullName evidence="10">Peptidase A1 domain-containing protein</fullName>
    </recommendedName>
</protein>
<evidence type="ECO:0000259" key="10">
    <source>
        <dbReference type="PROSITE" id="PS51767"/>
    </source>
</evidence>
<feature type="signal peptide" evidence="9">
    <location>
        <begin position="1"/>
        <end position="20"/>
    </location>
</feature>
<name>A0A1L7XCU8_9HELO</name>
<accession>A0A1L7XCU8</accession>
<organism evidence="11 12">
    <name type="scientific">Phialocephala subalpina</name>
    <dbReference type="NCBI Taxonomy" id="576137"/>
    <lineage>
        <taxon>Eukaryota</taxon>
        <taxon>Fungi</taxon>
        <taxon>Dikarya</taxon>
        <taxon>Ascomycota</taxon>
        <taxon>Pezizomycotina</taxon>
        <taxon>Leotiomycetes</taxon>
        <taxon>Helotiales</taxon>
        <taxon>Mollisiaceae</taxon>
        <taxon>Phialocephala</taxon>
        <taxon>Phialocephala fortinii species complex</taxon>
    </lineage>
</organism>
<dbReference type="OrthoDB" id="771136at2759"/>
<dbReference type="CDD" id="cd05474">
    <property type="entry name" value="SAP_like"/>
    <property type="match status" value="1"/>
</dbReference>
<dbReference type="SUPFAM" id="SSF50630">
    <property type="entry name" value="Acid proteases"/>
    <property type="match status" value="1"/>
</dbReference>
<dbReference type="PROSITE" id="PS51767">
    <property type="entry name" value="PEPTIDASE_A1"/>
    <property type="match status" value="1"/>
</dbReference>
<sequence length="424" mass="44623">MAKMLCLLIKVALLVRPSVAVLNERNYYAEQGILSIPVTSVNVTLALDTGSSDTWVNPTCVTGQRTDLCAGIPQYKPASSSSSKNLGKPMSLAYGIGRAQGIFYTDDVHLGGASIKAQQFGVATDTQSLDTGLLGIGFGIDYTTQYPNIIDQMATQNITKSRAFSLNLGGVDTKTGAIVFGGIDTKKFYGKLGKQAIIPYKQSPDGFPRYWITMTSLSVTTPSKTIKSIFSGTSQPVFLDSGGTLSQLPASIVTAIVTLFPGARSVGSGQYTVPCSALKQDGYLDFGFGTTTIRVPYHEFVWQADVDLCALGVMANAAGDPTYVLGDSFLRAAYVVYDQDNQNIHLANAASCGTNLVSIGKGSNAVPDLAGECPEAVSKEVATPLAPVTTVTSPTPKSTKTSSSRRGRTTSTPKPTQTLAAGDD</sequence>
<feature type="disulfide bond" evidence="7">
    <location>
        <begin position="275"/>
        <end position="309"/>
    </location>
</feature>
<dbReference type="Proteomes" id="UP000184330">
    <property type="component" value="Unassembled WGS sequence"/>
</dbReference>
<evidence type="ECO:0000256" key="7">
    <source>
        <dbReference type="PIRSR" id="PIRSR601461-2"/>
    </source>
</evidence>
<feature type="active site" evidence="6">
    <location>
        <position position="48"/>
    </location>
</feature>
<keyword evidence="5" id="KW-0378">Hydrolase</keyword>
<dbReference type="Gene3D" id="2.40.70.10">
    <property type="entry name" value="Acid Proteases"/>
    <property type="match status" value="2"/>
</dbReference>
<keyword evidence="2" id="KW-0645">Protease</keyword>
<evidence type="ECO:0000256" key="8">
    <source>
        <dbReference type="SAM" id="MobiDB-lite"/>
    </source>
</evidence>
<dbReference type="PANTHER" id="PTHR47966">
    <property type="entry name" value="BETA-SITE APP-CLEAVING ENZYME, ISOFORM A-RELATED"/>
    <property type="match status" value="1"/>
</dbReference>
<feature type="active site" evidence="6">
    <location>
        <position position="240"/>
    </location>
</feature>